<gene>
    <name evidence="1" type="ORF">CIB84_013373</name>
</gene>
<protein>
    <submittedName>
        <fullName evidence="1">Uncharacterized protein</fullName>
    </submittedName>
</protein>
<evidence type="ECO:0000313" key="1">
    <source>
        <dbReference type="EMBL" id="POI22878.1"/>
    </source>
</evidence>
<accession>A0A2P4SFJ3</accession>
<comment type="caution">
    <text evidence="1">The sequence shown here is derived from an EMBL/GenBank/DDBJ whole genome shotgun (WGS) entry which is preliminary data.</text>
</comment>
<organism evidence="1 2">
    <name type="scientific">Bambusicola thoracicus</name>
    <name type="common">Chinese bamboo-partridge</name>
    <name type="synonym">Perdix thoracica</name>
    <dbReference type="NCBI Taxonomy" id="9083"/>
    <lineage>
        <taxon>Eukaryota</taxon>
        <taxon>Metazoa</taxon>
        <taxon>Chordata</taxon>
        <taxon>Craniata</taxon>
        <taxon>Vertebrata</taxon>
        <taxon>Euteleostomi</taxon>
        <taxon>Archelosauria</taxon>
        <taxon>Archosauria</taxon>
        <taxon>Dinosauria</taxon>
        <taxon>Saurischia</taxon>
        <taxon>Theropoda</taxon>
        <taxon>Coelurosauria</taxon>
        <taxon>Aves</taxon>
        <taxon>Neognathae</taxon>
        <taxon>Galloanserae</taxon>
        <taxon>Galliformes</taxon>
        <taxon>Phasianidae</taxon>
        <taxon>Perdicinae</taxon>
        <taxon>Bambusicola</taxon>
    </lineage>
</organism>
<dbReference type="EMBL" id="PPHD01054000">
    <property type="protein sequence ID" value="POI22878.1"/>
    <property type="molecule type" value="Genomic_DNA"/>
</dbReference>
<proteinExistence type="predicted"/>
<keyword evidence="2" id="KW-1185">Reference proteome</keyword>
<dbReference type="AlphaFoldDB" id="A0A2P4SFJ3"/>
<sequence length="31" mass="3673">MDFFLLWAVTEGRYCLFQNLSSRSSTTVRMI</sequence>
<reference evidence="1 2" key="1">
    <citation type="submission" date="2018-01" db="EMBL/GenBank/DDBJ databases">
        <title>Comparison of the Chinese Bamboo Partridge and Red Junglefowl genome sequences highlights the importance of demography in genome evolution.</title>
        <authorList>
            <person name="Tiley G.P."/>
            <person name="Kimball R.T."/>
            <person name="Braun E.L."/>
            <person name="Burleigh J.G."/>
        </authorList>
    </citation>
    <scope>NUCLEOTIDE SEQUENCE [LARGE SCALE GENOMIC DNA]</scope>
    <source>
        <strain evidence="1">RTK389</strain>
        <tissue evidence="1">Blood</tissue>
    </source>
</reference>
<evidence type="ECO:0000313" key="2">
    <source>
        <dbReference type="Proteomes" id="UP000237246"/>
    </source>
</evidence>
<name>A0A2P4SFJ3_BAMTH</name>
<dbReference type="Proteomes" id="UP000237246">
    <property type="component" value="Unassembled WGS sequence"/>
</dbReference>